<evidence type="ECO:0000313" key="3">
    <source>
        <dbReference type="Proteomes" id="UP001185331"/>
    </source>
</evidence>
<dbReference type="RefSeq" id="WP_309855147.1">
    <property type="nucleotide sequence ID" value="NZ_JAVDQJ010000005.1"/>
</dbReference>
<dbReference type="AlphaFoldDB" id="A0AAE4BMJ4"/>
<name>A0AAE4BMJ4_9DEIO</name>
<evidence type="ECO:0000259" key="1">
    <source>
        <dbReference type="Pfam" id="PF14216"/>
    </source>
</evidence>
<accession>A0AAE4BMJ4</accession>
<comment type="caution">
    <text evidence="2">The sequence shown here is derived from an EMBL/GenBank/DDBJ whole genome shotgun (WGS) entry which is preliminary data.</text>
</comment>
<proteinExistence type="predicted"/>
<feature type="domain" description="DUF4326" evidence="1">
    <location>
        <begin position="11"/>
        <end position="137"/>
    </location>
</feature>
<gene>
    <name evidence="2" type="ORF">J2Y00_002120</name>
</gene>
<protein>
    <recommendedName>
        <fullName evidence="1">DUF4326 domain-containing protein</fullName>
    </recommendedName>
</protein>
<sequence>MNLNVTAGNVKHPRGTGTPVYVGRAMKGREGSVLGNPFPVERPVTGVALKEAQWAAMHARGEVAPDARALLLKAHGGYVRGEAAAMYRHWLRAKLRSDTPQRAEISRLAQRALSGEPIELLCWCLDRNGEGACHALAVKDAVIAYATHVLSKPAE</sequence>
<reference evidence="2" key="1">
    <citation type="submission" date="2023-07" db="EMBL/GenBank/DDBJ databases">
        <title>Sorghum-associated microbial communities from plants grown in Nebraska, USA.</title>
        <authorList>
            <person name="Schachtman D."/>
        </authorList>
    </citation>
    <scope>NUCLEOTIDE SEQUENCE</scope>
    <source>
        <strain evidence="2">BE330</strain>
    </source>
</reference>
<dbReference type="Pfam" id="PF14216">
    <property type="entry name" value="DUF4326"/>
    <property type="match status" value="1"/>
</dbReference>
<dbReference type="EMBL" id="JAVDQK010000004">
    <property type="protein sequence ID" value="MDR6218557.1"/>
    <property type="molecule type" value="Genomic_DNA"/>
</dbReference>
<evidence type="ECO:0000313" key="2">
    <source>
        <dbReference type="EMBL" id="MDR6218557.1"/>
    </source>
</evidence>
<dbReference type="Proteomes" id="UP001185331">
    <property type="component" value="Unassembled WGS sequence"/>
</dbReference>
<dbReference type="InterPro" id="IPR025475">
    <property type="entry name" value="DUF4326"/>
</dbReference>
<organism evidence="2 3">
    <name type="scientific">Deinococcus soli</name>
    <name type="common">ex Cha et al. 2016</name>
    <dbReference type="NCBI Taxonomy" id="1309411"/>
    <lineage>
        <taxon>Bacteria</taxon>
        <taxon>Thermotogati</taxon>
        <taxon>Deinococcota</taxon>
        <taxon>Deinococci</taxon>
        <taxon>Deinococcales</taxon>
        <taxon>Deinococcaceae</taxon>
        <taxon>Deinococcus</taxon>
    </lineage>
</organism>